<reference evidence="1" key="2">
    <citation type="journal article" date="2022" name="New Phytol.">
        <title>Evolutionary transition to the ectomycorrhizal habit in the genomes of a hyperdiverse lineage of mushroom-forming fungi.</title>
        <authorList>
            <person name="Looney B."/>
            <person name="Miyauchi S."/>
            <person name="Morin E."/>
            <person name="Drula E."/>
            <person name="Courty P.E."/>
            <person name="Kohler A."/>
            <person name="Kuo A."/>
            <person name="LaButti K."/>
            <person name="Pangilinan J."/>
            <person name="Lipzen A."/>
            <person name="Riley R."/>
            <person name="Andreopoulos W."/>
            <person name="He G."/>
            <person name="Johnson J."/>
            <person name="Nolan M."/>
            <person name="Tritt A."/>
            <person name="Barry K.W."/>
            <person name="Grigoriev I.V."/>
            <person name="Nagy L.G."/>
            <person name="Hibbett D."/>
            <person name="Henrissat B."/>
            <person name="Matheny P.B."/>
            <person name="Labbe J."/>
            <person name="Martin F.M."/>
        </authorList>
    </citation>
    <scope>NUCLEOTIDE SEQUENCE</scope>
    <source>
        <strain evidence="1">HHB10654</strain>
    </source>
</reference>
<dbReference type="Proteomes" id="UP000814140">
    <property type="component" value="Unassembled WGS sequence"/>
</dbReference>
<organism evidence="1 2">
    <name type="scientific">Artomyces pyxidatus</name>
    <dbReference type="NCBI Taxonomy" id="48021"/>
    <lineage>
        <taxon>Eukaryota</taxon>
        <taxon>Fungi</taxon>
        <taxon>Dikarya</taxon>
        <taxon>Basidiomycota</taxon>
        <taxon>Agaricomycotina</taxon>
        <taxon>Agaricomycetes</taxon>
        <taxon>Russulales</taxon>
        <taxon>Auriscalpiaceae</taxon>
        <taxon>Artomyces</taxon>
    </lineage>
</organism>
<reference evidence="1" key="1">
    <citation type="submission" date="2021-03" db="EMBL/GenBank/DDBJ databases">
        <authorList>
            <consortium name="DOE Joint Genome Institute"/>
            <person name="Ahrendt S."/>
            <person name="Looney B.P."/>
            <person name="Miyauchi S."/>
            <person name="Morin E."/>
            <person name="Drula E."/>
            <person name="Courty P.E."/>
            <person name="Chicoki N."/>
            <person name="Fauchery L."/>
            <person name="Kohler A."/>
            <person name="Kuo A."/>
            <person name="Labutti K."/>
            <person name="Pangilinan J."/>
            <person name="Lipzen A."/>
            <person name="Riley R."/>
            <person name="Andreopoulos W."/>
            <person name="He G."/>
            <person name="Johnson J."/>
            <person name="Barry K.W."/>
            <person name="Grigoriev I.V."/>
            <person name="Nagy L."/>
            <person name="Hibbett D."/>
            <person name="Henrissat B."/>
            <person name="Matheny P.B."/>
            <person name="Labbe J."/>
            <person name="Martin F."/>
        </authorList>
    </citation>
    <scope>NUCLEOTIDE SEQUENCE</scope>
    <source>
        <strain evidence="1">HHB10654</strain>
    </source>
</reference>
<evidence type="ECO:0000313" key="2">
    <source>
        <dbReference type="Proteomes" id="UP000814140"/>
    </source>
</evidence>
<proteinExistence type="predicted"/>
<comment type="caution">
    <text evidence="1">The sequence shown here is derived from an EMBL/GenBank/DDBJ whole genome shotgun (WGS) entry which is preliminary data.</text>
</comment>
<protein>
    <submittedName>
        <fullName evidence="1">Uncharacterized protein</fullName>
    </submittedName>
</protein>
<name>A0ACB8SNU7_9AGAM</name>
<dbReference type="EMBL" id="MU277240">
    <property type="protein sequence ID" value="KAI0058034.1"/>
    <property type="molecule type" value="Genomic_DNA"/>
</dbReference>
<keyword evidence="2" id="KW-1185">Reference proteome</keyword>
<sequence length="94" mass="10032">MSSSTTQPRQQPDASRYAGRDCLSCRIIGTGALGAVGFYALNQSRAHQPGSLVGKRIMAGVGVAFLVGSIVRWNSFRKDELACVCCWSLGLPIN</sequence>
<accession>A0ACB8SNU7</accession>
<gene>
    <name evidence="1" type="ORF">BV25DRAFT_1892047</name>
</gene>
<evidence type="ECO:0000313" key="1">
    <source>
        <dbReference type="EMBL" id="KAI0058034.1"/>
    </source>
</evidence>